<feature type="binding site" evidence="5">
    <location>
        <position position="99"/>
    </location>
    <ligand>
        <name>Zn(2+)</name>
        <dbReference type="ChEBI" id="CHEBI:29105"/>
    </ligand>
</feature>
<evidence type="ECO:0000256" key="4">
    <source>
        <dbReference type="ARBA" id="ARBA00022833"/>
    </source>
</evidence>
<dbReference type="HAMAP" id="MF_01281">
    <property type="entry name" value="MTA_SAH_deamin"/>
    <property type="match status" value="1"/>
</dbReference>
<dbReference type="SUPFAM" id="SSF51556">
    <property type="entry name" value="Metallo-dependent hydrolases"/>
    <property type="match status" value="1"/>
</dbReference>
<evidence type="ECO:0000259" key="7">
    <source>
        <dbReference type="Pfam" id="PF01979"/>
    </source>
</evidence>
<dbReference type="InterPro" id="IPR050287">
    <property type="entry name" value="MTA/SAH_deaminase"/>
</dbReference>
<dbReference type="Proteomes" id="UP000251800">
    <property type="component" value="Unassembled WGS sequence"/>
</dbReference>
<evidence type="ECO:0000256" key="5">
    <source>
        <dbReference type="HAMAP-Rule" id="MF_01281"/>
    </source>
</evidence>
<keyword evidence="9" id="KW-1185">Reference proteome</keyword>
<comment type="caution">
    <text evidence="5">Lacks conserved residue(s) required for the propagation of feature annotation.</text>
</comment>
<name>A0A363UN01_9GAMM</name>
<feature type="binding site" evidence="5">
    <location>
        <position position="126"/>
    </location>
    <ligand>
        <name>substrate</name>
    </ligand>
</feature>
<dbReference type="AlphaFoldDB" id="A0A363UN01"/>
<sequence>MLSGIQFPRSSAAPYGRSSSHGCLRHSGHQQVEVQTLITPRWLVPVQPMAVLEGHGVAIDNGRITAIVPPDALSSIQAAERIDLPQHVLMPGLVNTHTHAAMSLMRGMADDLPLQTWLEQHIWPTEARFASEAFVHDGTQLAMLEMLRGGTTCFADMYFFPDAVARAVDAAGLRAVVGMILIDFPTAWAADADEYLAKGLAVQDATRDMPLVSTMFAPHAPYTVSDAPLQRVRTLSDELDRPVQMHVHETAFEVQQAQDQSGSRPLARLDALGLLKPGFMAVHMTALTDDEIELCGRRGVSVVHCPESNMKLASGQCRVSDLLAAGVNVALGTDGAASNNDLDMFGEMRSAAMLAKLTQGQATAFSAAEALHAATLGGARALGLDHEIGSIEPGKSADLTAIALDHPATWPVHQPLSQLVYAAGRDQVTDCWIAGQQLLQAGRVQGMDEQQIMERAAQWAERMQEPA</sequence>
<dbReference type="CDD" id="cd01298">
    <property type="entry name" value="ATZ_TRZ_like"/>
    <property type="match status" value="1"/>
</dbReference>
<comment type="function">
    <text evidence="5">Catalyzes the deamination of 5-methylthioadenosine and S-adenosyl-L-homocysteine into 5-methylthioinosine and S-inosyl-L-homocysteine, respectively. Is also able to deaminate adenosine.</text>
</comment>
<evidence type="ECO:0000313" key="9">
    <source>
        <dbReference type="Proteomes" id="UP000251800"/>
    </source>
</evidence>
<evidence type="ECO:0000313" key="8">
    <source>
        <dbReference type="EMBL" id="PWN56806.1"/>
    </source>
</evidence>
<evidence type="ECO:0000256" key="1">
    <source>
        <dbReference type="ARBA" id="ARBA00006745"/>
    </source>
</evidence>
<accession>A0A363UN01</accession>
<feature type="binding site" evidence="5">
    <location>
        <position position="334"/>
    </location>
    <ligand>
        <name>Zn(2+)</name>
        <dbReference type="ChEBI" id="CHEBI:29105"/>
    </ligand>
</feature>
<feature type="binding site" evidence="5">
    <location>
        <position position="246"/>
    </location>
    <ligand>
        <name>Zn(2+)</name>
        <dbReference type="ChEBI" id="CHEBI:29105"/>
    </ligand>
</feature>
<comment type="cofactor">
    <cofactor evidence="5">
        <name>Zn(2+)</name>
        <dbReference type="ChEBI" id="CHEBI:29105"/>
    </cofactor>
    <text evidence="5">Binds 1 zinc ion per subunit.</text>
</comment>
<organism evidence="8 9">
    <name type="scientific">Abyssibacter profundi</name>
    <dbReference type="NCBI Taxonomy" id="2182787"/>
    <lineage>
        <taxon>Bacteria</taxon>
        <taxon>Pseudomonadati</taxon>
        <taxon>Pseudomonadota</taxon>
        <taxon>Gammaproteobacteria</taxon>
        <taxon>Chromatiales</taxon>
        <taxon>Oceanococcaceae</taxon>
        <taxon>Abyssibacter</taxon>
    </lineage>
</organism>
<dbReference type="PANTHER" id="PTHR43794">
    <property type="entry name" value="AMINOHYDROLASE SSNA-RELATED"/>
    <property type="match status" value="1"/>
</dbReference>
<dbReference type="NCBIfam" id="NF006549">
    <property type="entry name" value="PRK09045.1"/>
    <property type="match status" value="1"/>
</dbReference>
<feature type="region of interest" description="Disordered" evidence="6">
    <location>
        <begin position="1"/>
        <end position="26"/>
    </location>
</feature>
<feature type="binding site" evidence="5">
    <location>
        <position position="249"/>
    </location>
    <ligand>
        <name>substrate</name>
    </ligand>
</feature>
<dbReference type="Gene3D" id="3.20.20.140">
    <property type="entry name" value="Metal-dependent hydrolases"/>
    <property type="match status" value="1"/>
</dbReference>
<evidence type="ECO:0000256" key="6">
    <source>
        <dbReference type="SAM" id="MobiDB-lite"/>
    </source>
</evidence>
<comment type="similarity">
    <text evidence="1">Belongs to the metallo-dependent hydrolases superfamily. ATZ/TRZ family.</text>
</comment>
<reference evidence="8 9" key="1">
    <citation type="submission" date="2018-05" db="EMBL/GenBank/DDBJ databases">
        <title>Abyssibacter profundi OUC007T gen. nov., sp. nov, a marine bacterium isolated from seawater of the Mariana Trench.</title>
        <authorList>
            <person name="Zhou S."/>
        </authorList>
    </citation>
    <scope>NUCLEOTIDE SEQUENCE [LARGE SCALE GENOMIC DNA]</scope>
    <source>
        <strain evidence="8 9">OUC007</strain>
    </source>
</reference>
<comment type="catalytic activity">
    <reaction evidence="5">
        <text>S-methyl-5'-thioadenosine + H2O + H(+) = S-methyl-5'-thioinosine + NH4(+)</text>
        <dbReference type="Rhea" id="RHEA:25025"/>
        <dbReference type="ChEBI" id="CHEBI:15377"/>
        <dbReference type="ChEBI" id="CHEBI:15378"/>
        <dbReference type="ChEBI" id="CHEBI:17509"/>
        <dbReference type="ChEBI" id="CHEBI:28938"/>
        <dbReference type="ChEBI" id="CHEBI:48595"/>
        <dbReference type="EC" id="3.5.4.31"/>
    </reaction>
</comment>
<dbReference type="InterPro" id="IPR023512">
    <property type="entry name" value="Deaminase_MtaD/DadD"/>
</dbReference>
<feature type="binding site" evidence="5">
    <location>
        <position position="219"/>
    </location>
    <ligand>
        <name>substrate</name>
    </ligand>
</feature>
<comment type="caution">
    <text evidence="8">The sequence shown here is derived from an EMBL/GenBank/DDBJ whole genome shotgun (WGS) entry which is preliminary data.</text>
</comment>
<evidence type="ECO:0000256" key="3">
    <source>
        <dbReference type="ARBA" id="ARBA00022801"/>
    </source>
</evidence>
<comment type="catalytic activity">
    <reaction evidence="5">
        <text>S-adenosyl-L-homocysteine + H2O + H(+) = S-inosyl-L-homocysteine + NH4(+)</text>
        <dbReference type="Rhea" id="RHEA:20716"/>
        <dbReference type="ChEBI" id="CHEBI:15377"/>
        <dbReference type="ChEBI" id="CHEBI:15378"/>
        <dbReference type="ChEBI" id="CHEBI:28938"/>
        <dbReference type="ChEBI" id="CHEBI:57856"/>
        <dbReference type="ChEBI" id="CHEBI:57985"/>
        <dbReference type="EC" id="3.5.4.28"/>
    </reaction>
</comment>
<feature type="binding site" evidence="5">
    <location>
        <position position="97"/>
    </location>
    <ligand>
        <name>Zn(2+)</name>
        <dbReference type="ChEBI" id="CHEBI:29105"/>
    </ligand>
</feature>
<proteinExistence type="inferred from homology"/>
<dbReference type="FunFam" id="3.20.20.140:FF:000014">
    <property type="entry name" value="5-methylthioadenosine/S-adenosylhomocysteine deaminase"/>
    <property type="match status" value="1"/>
</dbReference>
<dbReference type="GO" id="GO:0046872">
    <property type="term" value="F:metal ion binding"/>
    <property type="evidence" value="ECO:0007669"/>
    <property type="project" value="UniProtKB-KW"/>
</dbReference>
<dbReference type="Gene3D" id="2.30.40.10">
    <property type="entry name" value="Urease, subunit C, domain 1"/>
    <property type="match status" value="1"/>
</dbReference>
<keyword evidence="3 5" id="KW-0378">Hydrolase</keyword>
<dbReference type="PANTHER" id="PTHR43794:SF11">
    <property type="entry name" value="AMIDOHYDROLASE-RELATED DOMAIN-CONTAINING PROTEIN"/>
    <property type="match status" value="1"/>
</dbReference>
<dbReference type="EMBL" id="QEQK01000004">
    <property type="protein sequence ID" value="PWN56806.1"/>
    <property type="molecule type" value="Genomic_DNA"/>
</dbReference>
<gene>
    <name evidence="5" type="primary">mtaD</name>
    <name evidence="8" type="ORF">DEH80_05115</name>
</gene>
<dbReference type="Pfam" id="PF01979">
    <property type="entry name" value="Amidohydro_1"/>
    <property type="match status" value="1"/>
</dbReference>
<evidence type="ECO:0000256" key="2">
    <source>
        <dbReference type="ARBA" id="ARBA00022723"/>
    </source>
</evidence>
<comment type="similarity">
    <text evidence="5">Belongs to the metallo-dependent hydrolases superfamily. MTA/SAH deaminase family.</text>
</comment>
<dbReference type="OrthoDB" id="9807210at2"/>
<dbReference type="SUPFAM" id="SSF51338">
    <property type="entry name" value="Composite domain of metallo-dependent hydrolases"/>
    <property type="match status" value="1"/>
</dbReference>
<keyword evidence="4 5" id="KW-0862">Zinc</keyword>
<dbReference type="GO" id="GO:0090614">
    <property type="term" value="F:5'-methylthioadenosine deaminase activity"/>
    <property type="evidence" value="ECO:0007669"/>
    <property type="project" value="UniProtKB-UniRule"/>
</dbReference>
<feature type="binding site" evidence="5">
    <location>
        <position position="334"/>
    </location>
    <ligand>
        <name>substrate</name>
    </ligand>
</feature>
<protein>
    <recommendedName>
        <fullName evidence="5">5-methylthioadenosine/S-adenosylhomocysteine deaminase</fullName>
        <shortName evidence="5">MTA/SAH deaminase</shortName>
        <ecNumber evidence="5">3.5.4.28</ecNumber>
        <ecNumber evidence="5">3.5.4.31</ecNumber>
    </recommendedName>
</protein>
<dbReference type="InterPro" id="IPR032466">
    <property type="entry name" value="Metal_Hydrolase"/>
</dbReference>
<keyword evidence="2 5" id="KW-0479">Metal-binding</keyword>
<dbReference type="EC" id="3.5.4.31" evidence="5"/>
<dbReference type="InterPro" id="IPR011059">
    <property type="entry name" value="Metal-dep_hydrolase_composite"/>
</dbReference>
<dbReference type="GO" id="GO:0050270">
    <property type="term" value="F:S-adenosylhomocysteine deaminase activity"/>
    <property type="evidence" value="ECO:0007669"/>
    <property type="project" value="UniProtKB-UniRule"/>
</dbReference>
<dbReference type="EC" id="3.5.4.28" evidence="5"/>
<feature type="domain" description="Amidohydrolase-related" evidence="7">
    <location>
        <begin position="88"/>
        <end position="437"/>
    </location>
</feature>
<dbReference type="InterPro" id="IPR006680">
    <property type="entry name" value="Amidohydro-rel"/>
</dbReference>